<dbReference type="InterPro" id="IPR036188">
    <property type="entry name" value="FAD/NAD-bd_sf"/>
</dbReference>
<keyword evidence="4" id="KW-1185">Reference proteome</keyword>
<dbReference type="GO" id="GO:0016491">
    <property type="term" value="F:oxidoreductase activity"/>
    <property type="evidence" value="ECO:0007669"/>
    <property type="project" value="UniProtKB-KW"/>
</dbReference>
<dbReference type="InterPro" id="IPR006076">
    <property type="entry name" value="FAD-dep_OxRdtase"/>
</dbReference>
<name>A0A1G9PSE6_9BACT</name>
<accession>A0A1G9PSE6</accession>
<proteinExistence type="predicted"/>
<dbReference type="Proteomes" id="UP000198901">
    <property type="component" value="Unassembled WGS sequence"/>
</dbReference>
<keyword evidence="1" id="KW-0560">Oxidoreductase</keyword>
<sequence>MDMRKIDYLLIGQGTAGSLLAWQLMQKGCRVLVVDDGRPSSSRVAAGICNPVTGRKLTRTWLADELFPYLHDFYRNLERELDTSFFHPVPLYRPYQSIEEQNFFIAQTANPLLQDYVRLSASDRAYASLIHNELGGLETLQAAWVDLPVMLDALRGRFREAGALAEDSFSWDDVIREEDSVTWKDIRARKIISCEGAYARFGPYFGWLPWAVVKGEILSVDWPGQSLPGIVNQSIWIQPHKDGTFRVGSTYEWDDLDWEPTEKGRTYLEGKLTKLTKLPFEIQCHVAGIRPATQGRRPFAGLHPEYTPIGIFNGLGSKGTSLAPFLSRQLADFLTEGKELHPDANIERFHSLYFSSLKS</sequence>
<evidence type="ECO:0000313" key="3">
    <source>
        <dbReference type="EMBL" id="SDM01401.1"/>
    </source>
</evidence>
<dbReference type="SUPFAM" id="SSF51971">
    <property type="entry name" value="Nucleotide-binding domain"/>
    <property type="match status" value="1"/>
</dbReference>
<reference evidence="3 4" key="1">
    <citation type="submission" date="2016-10" db="EMBL/GenBank/DDBJ databases">
        <authorList>
            <person name="de Groot N.N."/>
        </authorList>
    </citation>
    <scope>NUCLEOTIDE SEQUENCE [LARGE SCALE GENOMIC DNA]</scope>
    <source>
        <strain evidence="3 4">DSM 21668</strain>
    </source>
</reference>
<feature type="domain" description="FAD dependent oxidoreductase" evidence="2">
    <location>
        <begin position="7"/>
        <end position="332"/>
    </location>
</feature>
<dbReference type="STRING" id="563176.SAMN04488090_2288"/>
<dbReference type="AlphaFoldDB" id="A0A1G9PSE6"/>
<dbReference type="GO" id="GO:0005737">
    <property type="term" value="C:cytoplasm"/>
    <property type="evidence" value="ECO:0007669"/>
    <property type="project" value="TreeGrafter"/>
</dbReference>
<organism evidence="3 4">
    <name type="scientific">Siphonobacter aquaeclarae</name>
    <dbReference type="NCBI Taxonomy" id="563176"/>
    <lineage>
        <taxon>Bacteria</taxon>
        <taxon>Pseudomonadati</taxon>
        <taxon>Bacteroidota</taxon>
        <taxon>Cytophagia</taxon>
        <taxon>Cytophagales</taxon>
        <taxon>Cytophagaceae</taxon>
        <taxon>Siphonobacter</taxon>
    </lineage>
</organism>
<evidence type="ECO:0000259" key="2">
    <source>
        <dbReference type="Pfam" id="PF01266"/>
    </source>
</evidence>
<evidence type="ECO:0000256" key="1">
    <source>
        <dbReference type="ARBA" id="ARBA00023002"/>
    </source>
</evidence>
<evidence type="ECO:0000313" key="4">
    <source>
        <dbReference type="Proteomes" id="UP000198901"/>
    </source>
</evidence>
<dbReference type="PANTHER" id="PTHR13847">
    <property type="entry name" value="SARCOSINE DEHYDROGENASE-RELATED"/>
    <property type="match status" value="1"/>
</dbReference>
<dbReference type="Gene3D" id="3.50.50.60">
    <property type="entry name" value="FAD/NAD(P)-binding domain"/>
    <property type="match status" value="1"/>
</dbReference>
<dbReference type="Pfam" id="PF01266">
    <property type="entry name" value="DAO"/>
    <property type="match status" value="1"/>
</dbReference>
<dbReference type="PANTHER" id="PTHR13847:SF289">
    <property type="entry name" value="GLYCINE OXIDASE"/>
    <property type="match status" value="1"/>
</dbReference>
<protein>
    <submittedName>
        <fullName evidence="3">Glycine/D-amino acid oxidase</fullName>
    </submittedName>
</protein>
<dbReference type="Gene3D" id="3.30.9.10">
    <property type="entry name" value="D-Amino Acid Oxidase, subunit A, domain 2"/>
    <property type="match status" value="1"/>
</dbReference>
<gene>
    <name evidence="3" type="ORF">SAMN04488090_2288</name>
</gene>
<dbReference type="EMBL" id="FNGS01000004">
    <property type="protein sequence ID" value="SDM01401.1"/>
    <property type="molecule type" value="Genomic_DNA"/>
</dbReference>
<dbReference type="OrthoDB" id="214253at2"/>